<feature type="transmembrane region" description="Helical" evidence="6">
    <location>
        <begin position="312"/>
        <end position="329"/>
    </location>
</feature>
<evidence type="ECO:0000256" key="3">
    <source>
        <dbReference type="ARBA" id="ARBA00022692"/>
    </source>
</evidence>
<feature type="transmembrane region" description="Helical" evidence="6">
    <location>
        <begin position="165"/>
        <end position="186"/>
    </location>
</feature>
<evidence type="ECO:0000256" key="2">
    <source>
        <dbReference type="ARBA" id="ARBA00022448"/>
    </source>
</evidence>
<protein>
    <submittedName>
        <fullName evidence="8">MFS transporter</fullName>
    </submittedName>
</protein>
<gene>
    <name evidence="8" type="ORF">HYN46_08705</name>
</gene>
<dbReference type="Gene3D" id="1.20.1250.20">
    <property type="entry name" value="MFS general substrate transporter like domains"/>
    <property type="match status" value="2"/>
</dbReference>
<dbReference type="EMBL" id="CP031222">
    <property type="protein sequence ID" value="AXI02910.1"/>
    <property type="molecule type" value="Genomic_DNA"/>
</dbReference>
<dbReference type="GO" id="GO:0022857">
    <property type="term" value="F:transmembrane transporter activity"/>
    <property type="evidence" value="ECO:0007669"/>
    <property type="project" value="InterPro"/>
</dbReference>
<keyword evidence="2" id="KW-0813">Transport</keyword>
<keyword evidence="3 6" id="KW-0812">Transmembrane</keyword>
<feature type="transmembrane region" description="Helical" evidence="6">
    <location>
        <begin position="12"/>
        <end position="30"/>
    </location>
</feature>
<dbReference type="InterPro" id="IPR011701">
    <property type="entry name" value="MFS"/>
</dbReference>
<dbReference type="SUPFAM" id="SSF103473">
    <property type="entry name" value="MFS general substrate transporter"/>
    <property type="match status" value="1"/>
</dbReference>
<dbReference type="PROSITE" id="PS50850">
    <property type="entry name" value="MFS"/>
    <property type="match status" value="1"/>
</dbReference>
<accession>A0A345P6K1</accession>
<proteinExistence type="predicted"/>
<feature type="transmembrane region" description="Helical" evidence="6">
    <location>
        <begin position="137"/>
        <end position="159"/>
    </location>
</feature>
<dbReference type="Pfam" id="PF07690">
    <property type="entry name" value="MFS_1"/>
    <property type="match status" value="1"/>
</dbReference>
<feature type="transmembrane region" description="Helical" evidence="6">
    <location>
        <begin position="349"/>
        <end position="369"/>
    </location>
</feature>
<dbReference type="AlphaFoldDB" id="A0A345P6K1"/>
<dbReference type="InterPro" id="IPR020846">
    <property type="entry name" value="MFS_dom"/>
</dbReference>
<dbReference type="OrthoDB" id="7002695at2"/>
<keyword evidence="9" id="KW-1185">Reference proteome</keyword>
<dbReference type="GO" id="GO:0016020">
    <property type="term" value="C:membrane"/>
    <property type="evidence" value="ECO:0007669"/>
    <property type="project" value="UniProtKB-SubCell"/>
</dbReference>
<name>A0A345P6K1_9GAMM</name>
<dbReference type="KEGG" id="mbah:HYN46_08705"/>
<feature type="transmembrane region" description="Helical" evidence="6">
    <location>
        <begin position="78"/>
        <end position="98"/>
    </location>
</feature>
<dbReference type="PANTHER" id="PTHR23505:SF79">
    <property type="entry name" value="PROTEIN SPINSTER"/>
    <property type="match status" value="1"/>
</dbReference>
<evidence type="ECO:0000313" key="8">
    <source>
        <dbReference type="EMBL" id="AXI02910.1"/>
    </source>
</evidence>
<dbReference type="Proteomes" id="UP000253940">
    <property type="component" value="Chromosome"/>
</dbReference>
<evidence type="ECO:0000313" key="9">
    <source>
        <dbReference type="Proteomes" id="UP000253940"/>
    </source>
</evidence>
<feature type="transmembrane region" description="Helical" evidence="6">
    <location>
        <begin position="50"/>
        <end position="71"/>
    </location>
</feature>
<dbReference type="CDD" id="cd17328">
    <property type="entry name" value="MFS_spinster_like"/>
    <property type="match status" value="1"/>
</dbReference>
<keyword evidence="4 6" id="KW-1133">Transmembrane helix</keyword>
<evidence type="ECO:0000259" key="7">
    <source>
        <dbReference type="PROSITE" id="PS50850"/>
    </source>
</evidence>
<feature type="domain" description="Major facilitator superfamily (MFS) profile" evidence="7">
    <location>
        <begin position="13"/>
        <end position="407"/>
    </location>
</feature>
<feature type="transmembrane region" description="Helical" evidence="6">
    <location>
        <begin position="375"/>
        <end position="398"/>
    </location>
</feature>
<evidence type="ECO:0000256" key="1">
    <source>
        <dbReference type="ARBA" id="ARBA00004141"/>
    </source>
</evidence>
<organism evidence="8 9">
    <name type="scientific">Aquirhabdus parva</name>
    <dbReference type="NCBI Taxonomy" id="2283318"/>
    <lineage>
        <taxon>Bacteria</taxon>
        <taxon>Pseudomonadati</taxon>
        <taxon>Pseudomonadota</taxon>
        <taxon>Gammaproteobacteria</taxon>
        <taxon>Moraxellales</taxon>
        <taxon>Moraxellaceae</taxon>
        <taxon>Aquirhabdus</taxon>
    </lineage>
</organism>
<evidence type="ECO:0000256" key="5">
    <source>
        <dbReference type="ARBA" id="ARBA00023136"/>
    </source>
</evidence>
<feature type="transmembrane region" description="Helical" evidence="6">
    <location>
        <begin position="218"/>
        <end position="236"/>
    </location>
</feature>
<dbReference type="RefSeq" id="WP_114899020.1">
    <property type="nucleotide sequence ID" value="NZ_CP031222.1"/>
</dbReference>
<evidence type="ECO:0000256" key="6">
    <source>
        <dbReference type="SAM" id="Phobius"/>
    </source>
</evidence>
<feature type="transmembrane region" description="Helical" evidence="6">
    <location>
        <begin position="256"/>
        <end position="276"/>
    </location>
</feature>
<reference evidence="8 9" key="1">
    <citation type="submission" date="2018-07" db="EMBL/GenBank/DDBJ databases">
        <title>Genome sequencing of Moraxellaceae gen. HYN0046.</title>
        <authorList>
            <person name="Kim M."/>
            <person name="Yi H."/>
        </authorList>
    </citation>
    <scope>NUCLEOTIDE SEQUENCE [LARGE SCALE GENOMIC DNA]</scope>
    <source>
        <strain evidence="8 9">HYN0046</strain>
    </source>
</reference>
<dbReference type="InterPro" id="IPR044770">
    <property type="entry name" value="MFS_spinster-like"/>
</dbReference>
<feature type="transmembrane region" description="Helical" evidence="6">
    <location>
        <begin position="104"/>
        <end position="125"/>
    </location>
</feature>
<sequence length="411" mass="44922">MLLNSTTRGAGYAIFILTMMNLLNYLDRYVPSVVKDLFKHDLKLTDFQTSLPITGFVIVYMLSSMMFGALADRFPRKILIAAGVALWSLATALAAFATGFWTFMLARALVGVGEAAYATLAPALLSDFFPPERRNRILTIFYVAIPVGSAMGFILGGMFGEMYGWRAAFLICGLPGIAMALLALWIRDPGRGRFDLDADVIPPKWVQAIGLLLRNREYMLVVAGYTVVTFAAGALADWFPTFLQRHRGMSIEASGHYVGLSAVVGGLLGTIIGGFLADKLKAWTRQSYMALSGWSMLLATIFGFFALTLQNAMGAVTMLFLAQFFLWFYNGPVNAMLTNCVPSALRVRAFAFTILLIHLLGDAISPTIVGLASDYIGLQSAIQLVPIAMGIGALIWLYTWRTLPERVVEPA</sequence>
<feature type="transmembrane region" description="Helical" evidence="6">
    <location>
        <begin position="288"/>
        <end position="306"/>
    </location>
</feature>
<dbReference type="PANTHER" id="PTHR23505">
    <property type="entry name" value="SPINSTER"/>
    <property type="match status" value="1"/>
</dbReference>
<evidence type="ECO:0000256" key="4">
    <source>
        <dbReference type="ARBA" id="ARBA00022989"/>
    </source>
</evidence>
<comment type="subcellular location">
    <subcellularLocation>
        <location evidence="1">Membrane</location>
        <topology evidence="1">Multi-pass membrane protein</topology>
    </subcellularLocation>
</comment>
<keyword evidence="5 6" id="KW-0472">Membrane</keyword>
<dbReference type="InterPro" id="IPR036259">
    <property type="entry name" value="MFS_trans_sf"/>
</dbReference>